<dbReference type="GO" id="GO:0006950">
    <property type="term" value="P:response to stress"/>
    <property type="evidence" value="ECO:0007669"/>
    <property type="project" value="TreeGrafter"/>
</dbReference>
<dbReference type="PANTHER" id="PTHR33164">
    <property type="entry name" value="TRANSCRIPTIONAL REGULATOR, MARR FAMILY"/>
    <property type="match status" value="1"/>
</dbReference>
<dbReference type="OrthoDB" id="162531at2"/>
<feature type="domain" description="HTH marR-type" evidence="2">
    <location>
        <begin position="30"/>
        <end position="134"/>
    </location>
</feature>
<evidence type="ECO:0000313" key="4">
    <source>
        <dbReference type="Proteomes" id="UP000199092"/>
    </source>
</evidence>
<keyword evidence="4" id="KW-1185">Reference proteome</keyword>
<dbReference type="Proteomes" id="UP000199092">
    <property type="component" value="Chromosome I"/>
</dbReference>
<dbReference type="RefSeq" id="WP_091415660.1">
    <property type="nucleotide sequence ID" value="NZ_LT629749.1"/>
</dbReference>
<dbReference type="InterPro" id="IPR039422">
    <property type="entry name" value="MarR/SlyA-like"/>
</dbReference>
<dbReference type="Gene3D" id="1.10.10.10">
    <property type="entry name" value="Winged helix-like DNA-binding domain superfamily/Winged helix DNA-binding domain"/>
    <property type="match status" value="1"/>
</dbReference>
<dbReference type="EMBL" id="LT629749">
    <property type="protein sequence ID" value="SDT39607.1"/>
    <property type="molecule type" value="Genomic_DNA"/>
</dbReference>
<dbReference type="InterPro" id="IPR036390">
    <property type="entry name" value="WH_DNA-bd_sf"/>
</dbReference>
<dbReference type="Pfam" id="PF12802">
    <property type="entry name" value="MarR_2"/>
    <property type="match status" value="1"/>
</dbReference>
<organism evidence="3 4">
    <name type="scientific">Friedmanniella luteola</name>
    <dbReference type="NCBI Taxonomy" id="546871"/>
    <lineage>
        <taxon>Bacteria</taxon>
        <taxon>Bacillati</taxon>
        <taxon>Actinomycetota</taxon>
        <taxon>Actinomycetes</taxon>
        <taxon>Propionibacteriales</taxon>
        <taxon>Nocardioidaceae</taxon>
        <taxon>Friedmanniella</taxon>
    </lineage>
</organism>
<proteinExistence type="predicted"/>
<reference evidence="3 4" key="1">
    <citation type="submission" date="2016-10" db="EMBL/GenBank/DDBJ databases">
        <authorList>
            <person name="de Groot N.N."/>
        </authorList>
    </citation>
    <scope>NUCLEOTIDE SEQUENCE [LARGE SCALE GENOMIC DNA]</scope>
    <source>
        <strain evidence="3 4">DSM 21741</strain>
    </source>
</reference>
<dbReference type="InterPro" id="IPR000835">
    <property type="entry name" value="HTH_MarR-typ"/>
</dbReference>
<dbReference type="SMART" id="SM00347">
    <property type="entry name" value="HTH_MARR"/>
    <property type="match status" value="1"/>
</dbReference>
<protein>
    <submittedName>
        <fullName evidence="3">MarR family protein</fullName>
    </submittedName>
</protein>
<dbReference type="GO" id="GO:0003700">
    <property type="term" value="F:DNA-binding transcription factor activity"/>
    <property type="evidence" value="ECO:0007669"/>
    <property type="project" value="InterPro"/>
</dbReference>
<dbReference type="AlphaFoldDB" id="A0A1H2A1B2"/>
<evidence type="ECO:0000259" key="2">
    <source>
        <dbReference type="SMART" id="SM00347"/>
    </source>
</evidence>
<evidence type="ECO:0000256" key="1">
    <source>
        <dbReference type="SAM" id="MobiDB-lite"/>
    </source>
</evidence>
<accession>A0A1H2A1B2</accession>
<dbReference type="InterPro" id="IPR036388">
    <property type="entry name" value="WH-like_DNA-bd_sf"/>
</dbReference>
<dbReference type="STRING" id="546871.SAMN04488543_4142"/>
<gene>
    <name evidence="3" type="ORF">SAMN04488543_4142</name>
</gene>
<feature type="region of interest" description="Disordered" evidence="1">
    <location>
        <begin position="153"/>
        <end position="174"/>
    </location>
</feature>
<evidence type="ECO:0000313" key="3">
    <source>
        <dbReference type="EMBL" id="SDT39607.1"/>
    </source>
</evidence>
<dbReference type="PANTHER" id="PTHR33164:SF106">
    <property type="entry name" value="TRANSCRIPTIONAL REGULATORY PROTEIN"/>
    <property type="match status" value="1"/>
</dbReference>
<name>A0A1H2A1B2_9ACTN</name>
<dbReference type="SUPFAM" id="SSF46785">
    <property type="entry name" value="Winged helix' DNA-binding domain"/>
    <property type="match status" value="1"/>
</dbReference>
<sequence>MEPDEVFAHRVRLLGGLRSFGASYTELTQEFALSLGLRSTDAGAVVEILYAEDLGVPLTPARLAERIGLTSGATAQLLNRLEVAGHITRTRELTDRRKVTLRTSPDIVPPARAFFATLGSHLDRLVARHDTAELALVATFLDELSHTMAAAIEESRVRPQPGGRGAGSGPDRSR</sequence>